<evidence type="ECO:0008006" key="4">
    <source>
        <dbReference type="Google" id="ProtNLM"/>
    </source>
</evidence>
<dbReference type="OrthoDB" id="609485at2"/>
<name>A0A3N0C2Y5_9SPHI</name>
<dbReference type="Gene3D" id="2.60.40.1930">
    <property type="match status" value="1"/>
</dbReference>
<accession>A0A3N0C2Y5</accession>
<evidence type="ECO:0000313" key="2">
    <source>
        <dbReference type="EMBL" id="RNL56122.1"/>
    </source>
</evidence>
<sequence length="807" mass="89448">MLKGLIIALISLLSIKSFSQSTQISTSYIDSKINQYKLSNPSTPLYLHTDKNIYTNNESIWFSAYLVNADTTFKNHDVLNLAIADENSNQVILSEKFQMLNAVSSGSLDLPDSIPPGNYNLIATTNIVDKDNKPTSQFITKIVIKTITQQDFTSSVVLIDSAIFNGYLRAKLIINTKQSDAKLKPLVEYKIGNSVTSKLMEVNKELLINIKETDLNAHQPVLKIKVKFNNQIQFLNVKLPAIQQKKINVRFFPEGGNLVADLPNSIAWEAQTNESIPISIKGILFRNDIAIDTIETNSYGVGKFNLKPELSSKYYLKVLSGTYLKADTNYFLPAALNVGFALHLPKGVVNDTLRLSMVSKENKPVQILINNNKGAYAFFKYEVTTQTKTIKLPLYSLPKGIWTLTILDDGKPIAERLFFGRYNSGVKAKIAVDSKIYKRKDSVAVKVNLTDSLGKPVIGLFSIAAIQQNRLTSNCVDIENYIYLNNELGSLPQEPSGNGLHNPDYVEDMLLTKGWRKYTWQDVLNADTTKKFKPLIVSGKVKYGNKPLKAAIQLAILGGDKISFIVTESDGSFTVSRENLLASDGKKLTIIVSGKNNAGYTIEINDPHLLLNSNIAKNLASTGFGSIRNATNSIDNQLKGLENAYNLQDVIIKAKNSSGSIYAFKGEPGTNDCGDFVDEAGHFNYEKATKRYKPKPNTWYVIRTDLSAKGDWFTVKPYYFTTCTELKKSVTTIGGIYAERVFYGVNNNPGEIQYLSTLLWKAGVKTNAEGEAIINFKTGDIADNFKIIVQGISSEDVFSGTTSFSVK</sequence>
<protein>
    <recommendedName>
        <fullName evidence="4">Macroglobulin domain-containing protein</fullName>
    </recommendedName>
</protein>
<dbReference type="AlphaFoldDB" id="A0A3N0C2Y5"/>
<dbReference type="EMBL" id="RBEE01000003">
    <property type="protein sequence ID" value="RNL56122.1"/>
    <property type="molecule type" value="Genomic_DNA"/>
</dbReference>
<keyword evidence="3" id="KW-1185">Reference proteome</keyword>
<evidence type="ECO:0000313" key="3">
    <source>
        <dbReference type="Proteomes" id="UP000274046"/>
    </source>
</evidence>
<keyword evidence="1" id="KW-0732">Signal</keyword>
<feature type="chain" id="PRO_5018338523" description="Macroglobulin domain-containing protein" evidence="1">
    <location>
        <begin position="20"/>
        <end position="807"/>
    </location>
</feature>
<dbReference type="Proteomes" id="UP000274046">
    <property type="component" value="Unassembled WGS sequence"/>
</dbReference>
<proteinExistence type="predicted"/>
<organism evidence="2 3">
    <name type="scientific">Pedobacter jejuensis</name>
    <dbReference type="NCBI Taxonomy" id="1268550"/>
    <lineage>
        <taxon>Bacteria</taxon>
        <taxon>Pseudomonadati</taxon>
        <taxon>Bacteroidota</taxon>
        <taxon>Sphingobacteriia</taxon>
        <taxon>Sphingobacteriales</taxon>
        <taxon>Sphingobacteriaceae</taxon>
        <taxon>Pedobacter</taxon>
    </lineage>
</organism>
<dbReference type="RefSeq" id="WP_123204301.1">
    <property type="nucleotide sequence ID" value="NZ_RBEE01000003.1"/>
</dbReference>
<reference evidence="2 3" key="1">
    <citation type="submission" date="2018-10" db="EMBL/GenBank/DDBJ databases">
        <title>Genome sequencing of Pedobacter jejuensis TNB23.</title>
        <authorList>
            <person name="Cho Y.-J."/>
            <person name="Cho A."/>
            <person name="Kim O.-S."/>
        </authorList>
    </citation>
    <scope>NUCLEOTIDE SEQUENCE [LARGE SCALE GENOMIC DNA]</scope>
    <source>
        <strain evidence="2 3">TNB23</strain>
    </source>
</reference>
<feature type="signal peptide" evidence="1">
    <location>
        <begin position="1"/>
        <end position="19"/>
    </location>
</feature>
<evidence type="ECO:0000256" key="1">
    <source>
        <dbReference type="SAM" id="SignalP"/>
    </source>
</evidence>
<gene>
    <name evidence="2" type="ORF">D7004_02545</name>
</gene>
<comment type="caution">
    <text evidence="2">The sequence shown here is derived from an EMBL/GenBank/DDBJ whole genome shotgun (WGS) entry which is preliminary data.</text>
</comment>